<sequence>DFIGIRRISSDFIGLRGIHWTSSDLGFIGIHEFIRLRWISSDFTEIHLTSSEFIGLHRTSSDFEEFIGLRWTRGIHRISPDFTGLHRTSPDFAGLHRTSSDFTGLHRTLWDF</sequence>
<keyword evidence="2" id="KW-1185">Reference proteome</keyword>
<dbReference type="Proteomes" id="UP000078492">
    <property type="component" value="Unassembled WGS sequence"/>
</dbReference>
<name>A0A151IZ51_9HYME</name>
<accession>A0A151IZ51</accession>
<dbReference type="EMBL" id="KQ980744">
    <property type="protein sequence ID" value="KYN13692.1"/>
    <property type="molecule type" value="Genomic_DNA"/>
</dbReference>
<evidence type="ECO:0000313" key="2">
    <source>
        <dbReference type="Proteomes" id="UP000078492"/>
    </source>
</evidence>
<organism evidence="1 2">
    <name type="scientific">Trachymyrmex cornetzi</name>
    <dbReference type="NCBI Taxonomy" id="471704"/>
    <lineage>
        <taxon>Eukaryota</taxon>
        <taxon>Metazoa</taxon>
        <taxon>Ecdysozoa</taxon>
        <taxon>Arthropoda</taxon>
        <taxon>Hexapoda</taxon>
        <taxon>Insecta</taxon>
        <taxon>Pterygota</taxon>
        <taxon>Neoptera</taxon>
        <taxon>Endopterygota</taxon>
        <taxon>Hymenoptera</taxon>
        <taxon>Apocrita</taxon>
        <taxon>Aculeata</taxon>
        <taxon>Formicoidea</taxon>
        <taxon>Formicidae</taxon>
        <taxon>Myrmicinae</taxon>
        <taxon>Trachymyrmex</taxon>
    </lineage>
</organism>
<proteinExistence type="predicted"/>
<reference evidence="1 2" key="1">
    <citation type="submission" date="2015-09" db="EMBL/GenBank/DDBJ databases">
        <title>Trachymyrmex cornetzi WGS genome.</title>
        <authorList>
            <person name="Nygaard S."/>
            <person name="Hu H."/>
            <person name="Boomsma J."/>
            <person name="Zhang G."/>
        </authorList>
    </citation>
    <scope>NUCLEOTIDE SEQUENCE [LARGE SCALE GENOMIC DNA]</scope>
    <source>
        <strain evidence="1">Tcor2-1</strain>
        <tissue evidence="1">Whole body</tissue>
    </source>
</reference>
<dbReference type="AlphaFoldDB" id="A0A151IZ51"/>
<feature type="non-terminal residue" evidence="1">
    <location>
        <position position="1"/>
    </location>
</feature>
<gene>
    <name evidence="1" type="ORF">ALC57_14093</name>
</gene>
<protein>
    <submittedName>
        <fullName evidence="1">Uncharacterized protein</fullName>
    </submittedName>
</protein>
<evidence type="ECO:0000313" key="1">
    <source>
        <dbReference type="EMBL" id="KYN13692.1"/>
    </source>
</evidence>